<dbReference type="InterPro" id="IPR036866">
    <property type="entry name" value="RibonucZ/Hydroxyglut_hydro"/>
</dbReference>
<dbReference type="eggNOG" id="KOG1135">
    <property type="taxonomic scope" value="Eukaryota"/>
</dbReference>
<keyword evidence="3 8" id="KW-0507">mRNA processing</keyword>
<evidence type="ECO:0000256" key="1">
    <source>
        <dbReference type="ARBA" id="ARBA00004123"/>
    </source>
</evidence>
<feature type="region of interest" description="Disordered" evidence="9">
    <location>
        <begin position="414"/>
        <end position="443"/>
    </location>
</feature>
<dbReference type="InterPro" id="IPR011108">
    <property type="entry name" value="RMMBL"/>
</dbReference>
<feature type="compositionally biased region" description="Acidic residues" evidence="9">
    <location>
        <begin position="432"/>
        <end position="441"/>
    </location>
</feature>
<evidence type="ECO:0000313" key="13">
    <source>
        <dbReference type="Proteomes" id="UP000008281"/>
    </source>
</evidence>
<feature type="region of interest" description="Disordered" evidence="9">
    <location>
        <begin position="726"/>
        <end position="759"/>
    </location>
</feature>
<gene>
    <name evidence="12" type="primary">Cre-cpsf-2</name>
    <name evidence="12" type="ORF">CRE_04910</name>
</gene>
<dbReference type="Proteomes" id="UP000008281">
    <property type="component" value="Unassembled WGS sequence"/>
</dbReference>
<evidence type="ECO:0000256" key="5">
    <source>
        <dbReference type="ARBA" id="ARBA00023242"/>
    </source>
</evidence>
<dbReference type="HOGENOM" id="CLU_002227_3_0_1"/>
<dbReference type="STRING" id="31234.E3MNA1"/>
<reference evidence="12" key="1">
    <citation type="submission" date="2007-07" db="EMBL/GenBank/DDBJ databases">
        <title>PCAP assembly of the Caenorhabditis remanei genome.</title>
        <authorList>
            <consortium name="The Caenorhabditis remanei Sequencing Consortium"/>
            <person name="Wilson R.K."/>
        </authorList>
    </citation>
    <scope>NUCLEOTIDE SEQUENCE [LARGE SCALE GENOMIC DNA]</scope>
    <source>
        <strain evidence="12">PB4641</strain>
    </source>
</reference>
<dbReference type="FunCoup" id="E3MNA1">
    <property type="interactions" value="3348"/>
</dbReference>
<evidence type="ECO:0000256" key="4">
    <source>
        <dbReference type="ARBA" id="ARBA00022884"/>
    </source>
</evidence>
<evidence type="ECO:0000259" key="10">
    <source>
        <dbReference type="SMART" id="SM00849"/>
    </source>
</evidence>
<name>E3MNA1_CAERE</name>
<dbReference type="InterPro" id="IPR022712">
    <property type="entry name" value="Beta_Casp"/>
</dbReference>
<dbReference type="InterPro" id="IPR025069">
    <property type="entry name" value="Cpsf2_C"/>
</dbReference>
<comment type="function">
    <text evidence="6">CPSF plays a key role in pre-mRNA 3'-end formation, recognizing the AAUAAA signal sequence and interacting with poly(A)polymerase and other factors to bring about cleavage and poly(A) addition.</text>
</comment>
<comment type="similarity">
    <text evidence="2 8">Belongs to the metallo-beta-lactamase superfamily. RNA-metabolizing metallo-beta-lactamase-like family. CPSF2/YSH1 subfamily.</text>
</comment>
<dbReference type="PANTHER" id="PTHR45922:SF1">
    <property type="entry name" value="CLEAVAGE AND POLYADENYLATION SPECIFICITY FACTOR SUBUNIT 2"/>
    <property type="match status" value="1"/>
</dbReference>
<organism evidence="13">
    <name type="scientific">Caenorhabditis remanei</name>
    <name type="common">Caenorhabditis vulgaris</name>
    <dbReference type="NCBI Taxonomy" id="31234"/>
    <lineage>
        <taxon>Eukaryota</taxon>
        <taxon>Metazoa</taxon>
        <taxon>Ecdysozoa</taxon>
        <taxon>Nematoda</taxon>
        <taxon>Chromadorea</taxon>
        <taxon>Rhabditida</taxon>
        <taxon>Rhabditina</taxon>
        <taxon>Rhabditomorpha</taxon>
        <taxon>Rhabditoidea</taxon>
        <taxon>Rhabditidae</taxon>
        <taxon>Peloderinae</taxon>
        <taxon>Caenorhabditis</taxon>
    </lineage>
</organism>
<dbReference type="Pfam" id="PF10996">
    <property type="entry name" value="Beta-Casp"/>
    <property type="match status" value="1"/>
</dbReference>
<dbReference type="Pfam" id="PF13299">
    <property type="entry name" value="CPSF100_C"/>
    <property type="match status" value="1"/>
</dbReference>
<dbReference type="GO" id="GO:0005847">
    <property type="term" value="C:mRNA cleavage and polyadenylation specificity factor complex"/>
    <property type="evidence" value="ECO:0007669"/>
    <property type="project" value="InterPro"/>
</dbReference>
<keyword evidence="13" id="KW-1185">Reference proteome</keyword>
<dbReference type="SMART" id="SM01027">
    <property type="entry name" value="Beta-Casp"/>
    <property type="match status" value="1"/>
</dbReference>
<dbReference type="InterPro" id="IPR027075">
    <property type="entry name" value="CPSF2"/>
</dbReference>
<proteinExistence type="inferred from homology"/>
<dbReference type="Gene3D" id="3.60.15.10">
    <property type="entry name" value="Ribonuclease Z/Hydroxyacylglutathione hydrolase-like"/>
    <property type="match status" value="1"/>
</dbReference>
<dbReference type="SUPFAM" id="SSF56281">
    <property type="entry name" value="Metallo-hydrolase/oxidoreductase"/>
    <property type="match status" value="1"/>
</dbReference>
<protein>
    <recommendedName>
        <fullName evidence="8">Cleavage and polyadenylation specificity factor subunit 2</fullName>
    </recommendedName>
    <alternativeName>
        <fullName evidence="8">Cleavage and polyadenylation specificity factor 100 kDa subunit</fullName>
    </alternativeName>
</protein>
<keyword evidence="4 8" id="KW-0694">RNA-binding</keyword>
<sequence>MTSIIKLRVFSGAKDEGPLCYLLQVDNDYILLDCGWDERFELKYFEDLKPFIPKISAVLISHPDPLHLGGLPYLVAKCGLTAPVYATVPVYKMGQMFIYDMVYSHLDVEEFEHYTLDDVDMAFEKVEQVKYNQTVVLKGDSGVHFTAMPAGHMIGGSIWRICRVTGEDIIYCVDFNHKKDRHLNGCSFDNFNRPHLLITGAHHISLPQMKRMDRDQQLVTKILRTVRQKGDCMIVIDTAGRVLELAYLLDQLWGNADAGLSTYNLVMMSHVASSVVQFAKSQLEWMNEKLFKYDSNSARYNPFTLKHITLCHSHQELMRVRSPKVVLCSSQDMESGFSRELFLDWCSDSRNGVILTARPSSFTLAAKLVNLAERANDGVLRNEDRLISLSVKKRVPLEGEELLEYKRRKAERDAEETRIRMERARRQAQANESDDSDDDDMAAPINVTRHSEKDYRSFDGIESDNTHCFDIMSKWDNQQKASFFKSTKKSFPMYPYIEEKVKWDDYGEVIKPEDYTVISKIDLRKGGNKDEPVVVKKREEEEEVYNPNDHVEEMPTKCVEFKNRIEISCRVEFIEYEGISDGESTKKMLAGLHPRQIIIVHGSRDDTRDLYAYFCDNGFAADMMKTPVAGDLIDASVESFIYQVALSDALLAEIHFKEVSEGNSLAWMDARVMEKEAIDNILVAGTSQLMIEDGVEVVEEEDISDEEHGFEIVENEEELMETVRVGNQDQNKSAPEGANTEADESLENAENARKANEAAAKPRGNLILEPLPKKLIPIHQAIFVNDPKLSDFKNLLVEKGYKAEFLSGTLLINGGKCSIRRGEMGFSMEGALSKDYYKLRNLFYDQFAIL</sequence>
<evidence type="ECO:0000313" key="12">
    <source>
        <dbReference type="EMBL" id="EFP06030.1"/>
    </source>
</evidence>
<feature type="domain" description="Metallo-beta-lactamase" evidence="10">
    <location>
        <begin position="17"/>
        <end position="226"/>
    </location>
</feature>
<dbReference type="InterPro" id="IPR001279">
    <property type="entry name" value="Metallo-B-lactamas"/>
</dbReference>
<dbReference type="Pfam" id="PF16661">
    <property type="entry name" value="Lactamase_B_6"/>
    <property type="match status" value="1"/>
</dbReference>
<keyword evidence="5 8" id="KW-0539">Nucleus</keyword>
<dbReference type="FunFam" id="3.60.15.10:FF:000008">
    <property type="entry name" value="Cleavage and polyadenylation specificity factor subunit 2"/>
    <property type="match status" value="1"/>
</dbReference>
<dbReference type="EMBL" id="DS268459">
    <property type="protein sequence ID" value="EFP06030.1"/>
    <property type="molecule type" value="Genomic_DNA"/>
</dbReference>
<comment type="subcellular location">
    <subcellularLocation>
        <location evidence="1 8">Nucleus</location>
    </subcellularLocation>
</comment>
<feature type="domain" description="Beta-Casp" evidence="11">
    <location>
        <begin position="242"/>
        <end position="368"/>
    </location>
</feature>
<comment type="subunit">
    <text evidence="7">CPSF is a heterotetramer composed of four distinct subunits 160, 100, 70 and 30 kDa.</text>
</comment>
<dbReference type="Pfam" id="PF07521">
    <property type="entry name" value="RMMBL"/>
    <property type="match status" value="1"/>
</dbReference>
<evidence type="ECO:0000256" key="7">
    <source>
        <dbReference type="ARBA" id="ARBA00065452"/>
    </source>
</evidence>
<evidence type="ECO:0000259" key="11">
    <source>
        <dbReference type="SMART" id="SM01027"/>
    </source>
</evidence>
<accession>E3MNA1</accession>
<dbReference type="PANTHER" id="PTHR45922">
    <property type="entry name" value="CLEAVAGE AND POLYADENYLATION SPECIFICITY FACTOR SUBUNIT 2"/>
    <property type="match status" value="1"/>
</dbReference>
<dbReference type="InParanoid" id="E3MNA1"/>
<dbReference type="CDD" id="cd16293">
    <property type="entry name" value="CPSF2-like_MBL-fold"/>
    <property type="match status" value="1"/>
</dbReference>
<evidence type="ECO:0000256" key="9">
    <source>
        <dbReference type="SAM" id="MobiDB-lite"/>
    </source>
</evidence>
<dbReference type="GO" id="GO:0006398">
    <property type="term" value="P:mRNA 3'-end processing by stem-loop binding and cleavage"/>
    <property type="evidence" value="ECO:0007669"/>
    <property type="project" value="InterPro"/>
</dbReference>
<dbReference type="AlphaFoldDB" id="E3MNA1"/>
<dbReference type="GO" id="GO:0003723">
    <property type="term" value="F:RNA binding"/>
    <property type="evidence" value="ECO:0007669"/>
    <property type="project" value="UniProtKB-KW"/>
</dbReference>
<evidence type="ECO:0000256" key="3">
    <source>
        <dbReference type="ARBA" id="ARBA00022664"/>
    </source>
</evidence>
<evidence type="ECO:0000256" key="2">
    <source>
        <dbReference type="ARBA" id="ARBA00010624"/>
    </source>
</evidence>
<evidence type="ECO:0000256" key="6">
    <source>
        <dbReference type="ARBA" id="ARBA00058386"/>
    </source>
</evidence>
<dbReference type="OMA" id="QSRHNME"/>
<feature type="compositionally biased region" description="Basic and acidic residues" evidence="9">
    <location>
        <begin position="414"/>
        <end position="425"/>
    </location>
</feature>
<evidence type="ECO:0000256" key="8">
    <source>
        <dbReference type="RuleBase" id="RU365006"/>
    </source>
</evidence>
<dbReference type="SMART" id="SM00849">
    <property type="entry name" value="Lactamase_B"/>
    <property type="match status" value="1"/>
</dbReference>
<dbReference type="InterPro" id="IPR035639">
    <property type="entry name" value="CPSF2_MBL"/>
</dbReference>
<dbReference type="OrthoDB" id="64353at2759"/>